<dbReference type="SUPFAM" id="SSF89392">
    <property type="entry name" value="Prokaryotic lipoproteins and lipoprotein localization factors"/>
    <property type="match status" value="1"/>
</dbReference>
<gene>
    <name evidence="4" type="ORF">DO021_21770</name>
    <name evidence="3" type="ORF">EYB58_10790</name>
</gene>
<feature type="signal peptide" evidence="2">
    <location>
        <begin position="1"/>
        <end position="27"/>
    </location>
</feature>
<evidence type="ECO:0000256" key="2">
    <source>
        <dbReference type="SAM" id="SignalP"/>
    </source>
</evidence>
<evidence type="ECO:0000256" key="1">
    <source>
        <dbReference type="ARBA" id="ARBA00022729"/>
    </source>
</evidence>
<dbReference type="OrthoDB" id="1027451at2"/>
<accession>A0A328F6T6</accession>
<keyword evidence="1 2" id="KW-0732">Signal</keyword>
<name>A0A328F6T6_9BACT</name>
<dbReference type="AlphaFoldDB" id="A0A328F6T6"/>
<reference evidence="4 5" key="1">
    <citation type="submission" date="2018-06" db="EMBL/GenBank/DDBJ databases">
        <title>Complete Genome Sequence of Desulfobacter hydrogenophilus (DSM3380).</title>
        <authorList>
            <person name="Marietou A."/>
            <person name="Schreiber L."/>
            <person name="Marshall I."/>
            <person name="Jorgensen B."/>
        </authorList>
    </citation>
    <scope>NUCLEOTIDE SEQUENCE [LARGE SCALE GENOMIC DNA]</scope>
    <source>
        <strain evidence="4 5">DSM 3380</strain>
    </source>
</reference>
<dbReference type="InterPro" id="IPR029046">
    <property type="entry name" value="LolA/LolB/LppX"/>
</dbReference>
<proteinExistence type="predicted"/>
<dbReference type="InterPro" id="IPR004564">
    <property type="entry name" value="OM_lipoprot_carrier_LolA-like"/>
</dbReference>
<dbReference type="PANTHER" id="PTHR35869:SF1">
    <property type="entry name" value="OUTER-MEMBRANE LIPOPROTEIN CARRIER PROTEIN"/>
    <property type="match status" value="1"/>
</dbReference>
<dbReference type="Gene3D" id="2.50.20.10">
    <property type="entry name" value="Lipoprotein localisation LolA/LolB/LppX"/>
    <property type="match status" value="1"/>
</dbReference>
<dbReference type="Proteomes" id="UP000293902">
    <property type="component" value="Chromosome"/>
</dbReference>
<dbReference type="Proteomes" id="UP000248798">
    <property type="component" value="Unassembled WGS sequence"/>
</dbReference>
<evidence type="ECO:0000313" key="5">
    <source>
        <dbReference type="Proteomes" id="UP000248798"/>
    </source>
</evidence>
<protein>
    <submittedName>
        <fullName evidence="4">Outer membrane lipoprotein carrier protein LolA</fullName>
    </submittedName>
</protein>
<evidence type="ECO:0000313" key="4">
    <source>
        <dbReference type="EMBL" id="RAL99935.1"/>
    </source>
</evidence>
<reference evidence="3 6" key="2">
    <citation type="submission" date="2019-02" db="EMBL/GenBank/DDBJ databases">
        <title>Complete genome sequence of Desulfobacter hydrogenophilus AcRS1.</title>
        <authorList>
            <person name="Marietou A."/>
            <person name="Lund M.B."/>
            <person name="Marshall I.P.G."/>
            <person name="Schreiber L."/>
            <person name="Jorgensen B."/>
        </authorList>
    </citation>
    <scope>NUCLEOTIDE SEQUENCE [LARGE SCALE GENOMIC DNA]</scope>
    <source>
        <strain evidence="3 6">AcRS1</strain>
    </source>
</reference>
<sequence length="209" mass="23340">MFMVKKIFLGAAATVLMAAMVSVGANATSLADIQKSAGSIRSINADFIQEKHMKILVKPLVSKGIIRFQSPDALRFEYQEPIKNILIMQGKSVSRYIHKDNTFVRDNAAAMGAMTVVMDEISQWLKGNFNTSVFDATIENAPEPGRIILVPKDKAMTNFIQDIILMLSEQPGVFKEVIIRESQDSYTRLRFDKVQLNKDINPDVFAAPK</sequence>
<evidence type="ECO:0000313" key="3">
    <source>
        <dbReference type="EMBL" id="QBH13364.1"/>
    </source>
</evidence>
<dbReference type="Pfam" id="PF03548">
    <property type="entry name" value="LolA"/>
    <property type="match status" value="1"/>
</dbReference>
<dbReference type="PANTHER" id="PTHR35869">
    <property type="entry name" value="OUTER-MEMBRANE LIPOPROTEIN CARRIER PROTEIN"/>
    <property type="match status" value="1"/>
</dbReference>
<feature type="chain" id="PRO_5030062848" evidence="2">
    <location>
        <begin position="28"/>
        <end position="209"/>
    </location>
</feature>
<keyword evidence="4" id="KW-0449">Lipoprotein</keyword>
<organism evidence="4 5">
    <name type="scientific">Desulfobacter hydrogenophilus</name>
    <dbReference type="NCBI Taxonomy" id="2291"/>
    <lineage>
        <taxon>Bacteria</taxon>
        <taxon>Pseudomonadati</taxon>
        <taxon>Thermodesulfobacteriota</taxon>
        <taxon>Desulfobacteria</taxon>
        <taxon>Desulfobacterales</taxon>
        <taxon>Desulfobacteraceae</taxon>
        <taxon>Desulfobacter</taxon>
    </lineage>
</organism>
<keyword evidence="6" id="KW-1185">Reference proteome</keyword>
<evidence type="ECO:0000313" key="6">
    <source>
        <dbReference type="Proteomes" id="UP000293902"/>
    </source>
</evidence>
<dbReference type="EMBL" id="QLNI01000079">
    <property type="protein sequence ID" value="RAL99935.1"/>
    <property type="molecule type" value="Genomic_DNA"/>
</dbReference>
<dbReference type="EMBL" id="CP036313">
    <property type="protein sequence ID" value="QBH13364.1"/>
    <property type="molecule type" value="Genomic_DNA"/>
</dbReference>
<dbReference type="CDD" id="cd16325">
    <property type="entry name" value="LolA"/>
    <property type="match status" value="1"/>
</dbReference>